<dbReference type="KEGG" id="mod:AS202_16055"/>
<reference evidence="5 6" key="1">
    <citation type="journal article" date="2016" name="J. Zhejiang Univ. Sci. B">
        <title>Antibiotic resistance mechanisms of Myroides sp.</title>
        <authorList>
            <person name="Hu S."/>
            <person name="Yuan S."/>
            <person name="Qu H."/>
            <person name="Jiang T."/>
            <person name="Zhou Y."/>
            <person name="Wang M."/>
            <person name="Ming D."/>
        </authorList>
    </citation>
    <scope>NUCLEOTIDE SEQUENCE [LARGE SCALE GENOMIC DNA]</scope>
    <source>
        <strain evidence="5 6">PR63039</strain>
    </source>
</reference>
<organism evidence="5 6">
    <name type="scientific">Myroides odoratimimus</name>
    <dbReference type="NCBI Taxonomy" id="76832"/>
    <lineage>
        <taxon>Bacteria</taxon>
        <taxon>Pseudomonadati</taxon>
        <taxon>Bacteroidota</taxon>
        <taxon>Flavobacteriia</taxon>
        <taxon>Flavobacteriales</taxon>
        <taxon>Flavobacteriaceae</taxon>
        <taxon>Myroides</taxon>
    </lineage>
</organism>
<dbReference type="InterPro" id="IPR009908">
    <property type="entry name" value="Methylamine_util_MauE"/>
</dbReference>
<dbReference type="RefSeq" id="WP_058699683.1">
    <property type="nucleotide sequence ID" value="NZ_BCMQ01000011.1"/>
</dbReference>
<name>A0A0S7EB82_9FLAO</name>
<dbReference type="Pfam" id="PF07291">
    <property type="entry name" value="MauE"/>
    <property type="match status" value="1"/>
</dbReference>
<evidence type="ECO:0000313" key="6">
    <source>
        <dbReference type="Proteomes" id="UP000069030"/>
    </source>
</evidence>
<dbReference type="Proteomes" id="UP000069030">
    <property type="component" value="Chromosome"/>
</dbReference>
<sequence length="366" mass="41455">MKIIAQLSRIFVGILFILSGLVKLNDPMGFSYKLEEYFSEAVLNIPFLAPYAVGLAVTLVIAEVLLGVALLIGYMRKLTILLLFLMIVFFTFLTFYSAFFNKVTDCGCFGDAVPLTPWGSFTKDIVLLILILIIMKYNQVIKPIFSGKINNIIMILSLVLCSFMGYWVLNHLPLKDFRVYKVGTDIVKGMEIPEDAPKAVYEITFYYDVNGEERKFSDKELTKLPEGAKYLRREEKLISEGYQPPIHDLTMDKDGIDHLSMMMAEPKLVMLISYDLTRADEKGLEAMKDFANKAIVKGYVVAGMTASNQDLIESVVSKYKLPFDYYTCDGTTLKTIERGNPSIVVIENGVIVEKKHWNDRESVNLK</sequence>
<keyword evidence="3" id="KW-1133">Transmembrane helix</keyword>
<proteinExistence type="predicted"/>
<evidence type="ECO:0000256" key="3">
    <source>
        <dbReference type="ARBA" id="ARBA00022989"/>
    </source>
</evidence>
<dbReference type="EMBL" id="CP013690">
    <property type="protein sequence ID" value="ALU27563.1"/>
    <property type="molecule type" value="Genomic_DNA"/>
</dbReference>
<keyword evidence="4" id="KW-0472">Membrane</keyword>
<dbReference type="AlphaFoldDB" id="A0A0S7EB82"/>
<dbReference type="NCBIfam" id="NF045576">
    <property type="entry name" value="BT_3928_fam"/>
    <property type="match status" value="1"/>
</dbReference>
<accession>A0A0S7EB82</accession>
<dbReference type="GO" id="GO:0030416">
    <property type="term" value="P:methylamine metabolic process"/>
    <property type="evidence" value="ECO:0007669"/>
    <property type="project" value="InterPro"/>
</dbReference>
<protein>
    <submittedName>
        <fullName evidence="5">DoxX family protein</fullName>
    </submittedName>
</protein>
<comment type="subcellular location">
    <subcellularLocation>
        <location evidence="1">Membrane</location>
        <topology evidence="1">Multi-pass membrane protein</topology>
    </subcellularLocation>
</comment>
<keyword evidence="2" id="KW-0812">Transmembrane</keyword>
<dbReference type="GO" id="GO:0016020">
    <property type="term" value="C:membrane"/>
    <property type="evidence" value="ECO:0007669"/>
    <property type="project" value="UniProtKB-SubCell"/>
</dbReference>
<evidence type="ECO:0000256" key="4">
    <source>
        <dbReference type="ARBA" id="ARBA00023136"/>
    </source>
</evidence>
<evidence type="ECO:0000256" key="1">
    <source>
        <dbReference type="ARBA" id="ARBA00004141"/>
    </source>
</evidence>
<evidence type="ECO:0000256" key="2">
    <source>
        <dbReference type="ARBA" id="ARBA00022692"/>
    </source>
</evidence>
<evidence type="ECO:0000313" key="5">
    <source>
        <dbReference type="EMBL" id="ALU27563.1"/>
    </source>
</evidence>
<dbReference type="eggNOG" id="COG2259">
    <property type="taxonomic scope" value="Bacteria"/>
</dbReference>
<gene>
    <name evidence="5" type="ORF">AS202_16055</name>
</gene>